<organism evidence="2 3">
    <name type="scientific">Aliiruegeria lutimaris</name>
    <dbReference type="NCBI Taxonomy" id="571298"/>
    <lineage>
        <taxon>Bacteria</taxon>
        <taxon>Pseudomonadati</taxon>
        <taxon>Pseudomonadota</taxon>
        <taxon>Alphaproteobacteria</taxon>
        <taxon>Rhodobacterales</taxon>
        <taxon>Roseobacteraceae</taxon>
        <taxon>Aliiruegeria</taxon>
    </lineage>
</organism>
<accession>A0A1G9NS85</accession>
<keyword evidence="3" id="KW-1185">Reference proteome</keyword>
<reference evidence="2 3" key="1">
    <citation type="submission" date="2016-10" db="EMBL/GenBank/DDBJ databases">
        <authorList>
            <person name="de Groot N.N."/>
        </authorList>
    </citation>
    <scope>NUCLEOTIDE SEQUENCE [LARGE SCALE GENOMIC DNA]</scope>
    <source>
        <strain evidence="2 3">DSM 25294</strain>
    </source>
</reference>
<evidence type="ECO:0000313" key="3">
    <source>
        <dbReference type="Proteomes" id="UP000199382"/>
    </source>
</evidence>
<dbReference type="EMBL" id="FNEK01000127">
    <property type="protein sequence ID" value="SDL88845.1"/>
    <property type="molecule type" value="Genomic_DNA"/>
</dbReference>
<proteinExistence type="predicted"/>
<dbReference type="AlphaFoldDB" id="A0A1G9NS85"/>
<protein>
    <submittedName>
        <fullName evidence="2">Uncharacterized protein</fullName>
    </submittedName>
</protein>
<feature type="compositionally biased region" description="Polar residues" evidence="1">
    <location>
        <begin position="1"/>
        <end position="16"/>
    </location>
</feature>
<sequence length="252" mass="27610">MTAPRSTQLAGPQKPSTPEGMVTQGRKSGSTRQECGYDAKDNSEEWLRVNAKPTHVGEYYRFLYAGWIIRHVLRSDYLRQLLANIIRSASALRYLRLQRSSPTEAARSRVAVIPIRSYERPVLYIASGQRVGTTVDAARAENGGNVGKLAVRSWSAATGPPAPARTAVNCAFQPFMSFRHSAVAAFSRTSLSAHCRHSCKPRRTAGTSPFSRMLRSIRKGSLPTFRTFAAVAVSLADLVWNPTARSKTGPSS</sequence>
<evidence type="ECO:0000313" key="2">
    <source>
        <dbReference type="EMBL" id="SDL88845.1"/>
    </source>
</evidence>
<name>A0A1G9NS85_9RHOB</name>
<gene>
    <name evidence="2" type="ORF">SAMN04488026_11274</name>
</gene>
<evidence type="ECO:0000256" key="1">
    <source>
        <dbReference type="SAM" id="MobiDB-lite"/>
    </source>
</evidence>
<feature type="region of interest" description="Disordered" evidence="1">
    <location>
        <begin position="1"/>
        <end position="37"/>
    </location>
</feature>
<dbReference type="STRING" id="571298.SAMN04488026_11274"/>
<dbReference type="Proteomes" id="UP000199382">
    <property type="component" value="Unassembled WGS sequence"/>
</dbReference>